<dbReference type="RefSeq" id="WP_302117293.1">
    <property type="nucleotide sequence ID" value="NZ_SJPU01000001.1"/>
</dbReference>
<evidence type="ECO:0000313" key="4">
    <source>
        <dbReference type="Proteomes" id="UP000319908"/>
    </source>
</evidence>
<evidence type="ECO:0000256" key="2">
    <source>
        <dbReference type="SAM" id="SignalP"/>
    </source>
</evidence>
<keyword evidence="4" id="KW-1185">Reference proteome</keyword>
<dbReference type="EMBL" id="SJPU01000001">
    <property type="protein sequence ID" value="TWU18337.1"/>
    <property type="molecule type" value="Genomic_DNA"/>
</dbReference>
<protein>
    <recommendedName>
        <fullName evidence="5">Bacterial SH3 domain protein</fullName>
    </recommendedName>
</protein>
<feature type="compositionally biased region" description="Polar residues" evidence="1">
    <location>
        <begin position="583"/>
        <end position="596"/>
    </location>
</feature>
<evidence type="ECO:0008006" key="5">
    <source>
        <dbReference type="Google" id="ProtNLM"/>
    </source>
</evidence>
<feature type="chain" id="PRO_5023143607" description="Bacterial SH3 domain protein" evidence="2">
    <location>
        <begin position="40"/>
        <end position="687"/>
    </location>
</feature>
<dbReference type="Proteomes" id="UP000319908">
    <property type="component" value="Unassembled WGS sequence"/>
</dbReference>
<organism evidence="3 4">
    <name type="scientific">Allorhodopirellula heiligendammensis</name>
    <dbReference type="NCBI Taxonomy" id="2714739"/>
    <lineage>
        <taxon>Bacteria</taxon>
        <taxon>Pseudomonadati</taxon>
        <taxon>Planctomycetota</taxon>
        <taxon>Planctomycetia</taxon>
        <taxon>Pirellulales</taxon>
        <taxon>Pirellulaceae</taxon>
        <taxon>Allorhodopirellula</taxon>
    </lineage>
</organism>
<accession>A0A5C6C2V4</accession>
<name>A0A5C6C2V4_9BACT</name>
<sequence length="687" mass="73033">MRRSPLFSFPNSRHYSQTRSACRWMLMVAAALPMSPGLAQSTGSQSGGSAENSTVSDPYLVFVADASAHLRCGPGGDYYRTDPLRHGQELEVYVEYADGWLGVRPTSDSFCWIPADAVSLIDTNKNKTSGQQADAIDAEVIEDKTKAWIGTNLGRARRSLWQVQLGEGETVTILGRSERDGPDGPQAWYRIVPPSGEFRWIHRDQVVTTAEELIAGLKPSSVEVATSEKSIEFLPAGPNSVAGKTSETERLKEIASIRRLEEIEKHIDERQRSRFDRVRQDESGSELVEAGNAPHGDPHNHHLRSFSQRVTDGLATLINGQSPGLSELEPLTGRSSRRSAELIPIENRVAALEPGPPTEAPIAASLETPPASSLASAAPAIGATPTQVAAVGSGLASPGEGNPVADAKTVAATAHPEFRSSESQVAIMSSPRLVASSETSAWAPPAFAGQNLQPAKLRTITSAQLEGVQQSVATSTPESLPMIMSSLMARGASAPEIRIVADAAQRFSMNELAQRARDYEALARRRDGDTLVATTTMSNSHAFAAAPTIPTPMPTPSPTFVADSSFVARANVAQISGGPSPIMPTSHTGDPANSSPRVAPSASMPNAAPPAAEQTGVLVEVYSADPSRPPYAITDRGGRTLAYVTPAPGVEIRNHLGSEVRVRGETGYLQGLDTPHLLATQAERLLR</sequence>
<feature type="region of interest" description="Disordered" evidence="1">
    <location>
        <begin position="576"/>
        <end position="611"/>
    </location>
</feature>
<gene>
    <name evidence="3" type="ORF">Poly21_04990</name>
</gene>
<dbReference type="AlphaFoldDB" id="A0A5C6C2V4"/>
<evidence type="ECO:0000256" key="1">
    <source>
        <dbReference type="SAM" id="MobiDB-lite"/>
    </source>
</evidence>
<feature type="compositionally biased region" description="Low complexity" evidence="1">
    <location>
        <begin position="599"/>
        <end position="611"/>
    </location>
</feature>
<feature type="compositionally biased region" description="Basic and acidic residues" evidence="1">
    <location>
        <begin position="273"/>
        <end position="282"/>
    </location>
</feature>
<feature type="region of interest" description="Disordered" evidence="1">
    <location>
        <begin position="273"/>
        <end position="303"/>
    </location>
</feature>
<feature type="signal peptide" evidence="2">
    <location>
        <begin position="1"/>
        <end position="39"/>
    </location>
</feature>
<feature type="region of interest" description="Disordered" evidence="1">
    <location>
        <begin position="318"/>
        <end position="339"/>
    </location>
</feature>
<proteinExistence type="predicted"/>
<evidence type="ECO:0000313" key="3">
    <source>
        <dbReference type="EMBL" id="TWU18337.1"/>
    </source>
</evidence>
<keyword evidence="2" id="KW-0732">Signal</keyword>
<comment type="caution">
    <text evidence="3">The sequence shown here is derived from an EMBL/GenBank/DDBJ whole genome shotgun (WGS) entry which is preliminary data.</text>
</comment>
<reference evidence="3 4" key="1">
    <citation type="journal article" date="2020" name="Antonie Van Leeuwenhoek">
        <title>Rhodopirellula heiligendammensis sp. nov., Rhodopirellula pilleata sp. nov., and Rhodopirellula solitaria sp. nov. isolated from natural or artificial marine surfaces in Northern Germany and California, USA, and emended description of the genus Rhodopirellula.</title>
        <authorList>
            <person name="Kallscheuer N."/>
            <person name="Wiegand S."/>
            <person name="Jogler M."/>
            <person name="Boedeker C."/>
            <person name="Peeters S.H."/>
            <person name="Rast P."/>
            <person name="Heuer A."/>
            <person name="Jetten M.S.M."/>
            <person name="Rohde M."/>
            <person name="Jogler C."/>
        </authorList>
    </citation>
    <scope>NUCLEOTIDE SEQUENCE [LARGE SCALE GENOMIC DNA]</scope>
    <source>
        <strain evidence="3 4">Poly21</strain>
    </source>
</reference>